<evidence type="ECO:0000256" key="6">
    <source>
        <dbReference type="ARBA" id="ARBA00022842"/>
    </source>
</evidence>
<comment type="cofactor">
    <cofactor evidence="1 8">
        <name>Mg(2+)</name>
        <dbReference type="ChEBI" id="CHEBI:18420"/>
    </cofactor>
</comment>
<dbReference type="Gene3D" id="3.40.50.1010">
    <property type="entry name" value="5'-nuclease"/>
    <property type="match status" value="1"/>
</dbReference>
<proteinExistence type="inferred from homology"/>
<sequence length="139" mass="15746">MILLDTNVISELRPGKREPSAQVRAWADQQPVDTLYLSALTVLELRLGMERKARVDAEQGRRLRLWIEAVEAEFDDRILPFRARTARHCAPLHVPDPRNLADSMIAATAVEHGLVLATRNVRDFQGFGLRLVNPWDDPA</sequence>
<dbReference type="RefSeq" id="WP_210799929.1">
    <property type="nucleotide sequence ID" value="NZ_JAGQDE010000001.1"/>
</dbReference>
<dbReference type="AlphaFoldDB" id="A0A940YE54"/>
<feature type="binding site" evidence="8">
    <location>
        <position position="5"/>
    </location>
    <ligand>
        <name>Mg(2+)</name>
        <dbReference type="ChEBI" id="CHEBI:18420"/>
    </ligand>
</feature>
<evidence type="ECO:0000313" key="11">
    <source>
        <dbReference type="Proteomes" id="UP000678374"/>
    </source>
</evidence>
<evidence type="ECO:0000259" key="9">
    <source>
        <dbReference type="Pfam" id="PF01850"/>
    </source>
</evidence>
<keyword evidence="4 8" id="KW-0479">Metal-binding</keyword>
<keyword evidence="8" id="KW-0800">Toxin</keyword>
<evidence type="ECO:0000256" key="2">
    <source>
        <dbReference type="ARBA" id="ARBA00022649"/>
    </source>
</evidence>
<evidence type="ECO:0000256" key="8">
    <source>
        <dbReference type="HAMAP-Rule" id="MF_00265"/>
    </source>
</evidence>
<keyword evidence="6 8" id="KW-0460">Magnesium</keyword>
<accession>A0A940YE54</accession>
<evidence type="ECO:0000256" key="7">
    <source>
        <dbReference type="ARBA" id="ARBA00038093"/>
    </source>
</evidence>
<protein>
    <recommendedName>
        <fullName evidence="8">Ribonuclease VapC</fullName>
        <shortName evidence="8">RNase VapC</shortName>
        <ecNumber evidence="8">3.1.-.-</ecNumber>
    </recommendedName>
    <alternativeName>
        <fullName evidence="8">Toxin VapC</fullName>
    </alternativeName>
</protein>
<dbReference type="GO" id="GO:0000287">
    <property type="term" value="F:magnesium ion binding"/>
    <property type="evidence" value="ECO:0007669"/>
    <property type="project" value="UniProtKB-UniRule"/>
</dbReference>
<comment type="function">
    <text evidence="8">Toxic component of a toxin-antitoxin (TA) system. An RNase.</text>
</comment>
<reference evidence="10" key="1">
    <citation type="submission" date="2021-04" db="EMBL/GenBank/DDBJ databases">
        <title>The genome sequence of Ideonella sp. 4Y11.</title>
        <authorList>
            <person name="Liu Y."/>
        </authorList>
    </citation>
    <scope>NUCLEOTIDE SEQUENCE</scope>
    <source>
        <strain evidence="10">4Y11</strain>
    </source>
</reference>
<comment type="caution">
    <text evidence="10">The sequence shown here is derived from an EMBL/GenBank/DDBJ whole genome shotgun (WGS) entry which is preliminary data.</text>
</comment>
<dbReference type="GO" id="GO:0016787">
    <property type="term" value="F:hydrolase activity"/>
    <property type="evidence" value="ECO:0007669"/>
    <property type="project" value="UniProtKB-KW"/>
</dbReference>
<keyword evidence="3 8" id="KW-0540">Nuclease</keyword>
<evidence type="ECO:0000256" key="5">
    <source>
        <dbReference type="ARBA" id="ARBA00022801"/>
    </source>
</evidence>
<dbReference type="GO" id="GO:0090729">
    <property type="term" value="F:toxin activity"/>
    <property type="evidence" value="ECO:0007669"/>
    <property type="project" value="UniProtKB-KW"/>
</dbReference>
<feature type="domain" description="PIN" evidence="9">
    <location>
        <begin position="2"/>
        <end position="122"/>
    </location>
</feature>
<gene>
    <name evidence="8" type="primary">vapC</name>
    <name evidence="10" type="ORF">KAK06_01440</name>
</gene>
<dbReference type="InterPro" id="IPR002716">
    <property type="entry name" value="PIN_dom"/>
</dbReference>
<dbReference type="EMBL" id="JAGQDE010000001">
    <property type="protein sequence ID" value="MBQ0957609.1"/>
    <property type="molecule type" value="Genomic_DNA"/>
</dbReference>
<dbReference type="InterPro" id="IPR050556">
    <property type="entry name" value="Type_II_TA_system_RNase"/>
</dbReference>
<evidence type="ECO:0000313" key="10">
    <source>
        <dbReference type="EMBL" id="MBQ0957609.1"/>
    </source>
</evidence>
<evidence type="ECO:0000256" key="1">
    <source>
        <dbReference type="ARBA" id="ARBA00001946"/>
    </source>
</evidence>
<dbReference type="Pfam" id="PF01850">
    <property type="entry name" value="PIN"/>
    <property type="match status" value="1"/>
</dbReference>
<evidence type="ECO:0000256" key="3">
    <source>
        <dbReference type="ARBA" id="ARBA00022722"/>
    </source>
</evidence>
<dbReference type="InterPro" id="IPR029060">
    <property type="entry name" value="PIN-like_dom_sf"/>
</dbReference>
<evidence type="ECO:0000256" key="4">
    <source>
        <dbReference type="ARBA" id="ARBA00022723"/>
    </source>
</evidence>
<dbReference type="CDD" id="cd18746">
    <property type="entry name" value="PIN_VapC4-5_FitB-like"/>
    <property type="match status" value="1"/>
</dbReference>
<comment type="similarity">
    <text evidence="7 8">Belongs to the PINc/VapC protein family.</text>
</comment>
<keyword evidence="11" id="KW-1185">Reference proteome</keyword>
<name>A0A940YE54_9BURK</name>
<dbReference type="PANTHER" id="PTHR33653:SF1">
    <property type="entry name" value="RIBONUCLEASE VAPC2"/>
    <property type="match status" value="1"/>
</dbReference>
<dbReference type="SUPFAM" id="SSF88723">
    <property type="entry name" value="PIN domain-like"/>
    <property type="match status" value="1"/>
</dbReference>
<keyword evidence="5 8" id="KW-0378">Hydrolase</keyword>
<keyword evidence="2 8" id="KW-1277">Toxin-antitoxin system</keyword>
<dbReference type="Proteomes" id="UP000678374">
    <property type="component" value="Unassembled WGS sequence"/>
</dbReference>
<dbReference type="HAMAP" id="MF_00265">
    <property type="entry name" value="VapC_Nob1"/>
    <property type="match status" value="1"/>
</dbReference>
<dbReference type="InterPro" id="IPR022907">
    <property type="entry name" value="VapC_family"/>
</dbReference>
<dbReference type="GO" id="GO:0004540">
    <property type="term" value="F:RNA nuclease activity"/>
    <property type="evidence" value="ECO:0007669"/>
    <property type="project" value="InterPro"/>
</dbReference>
<dbReference type="EC" id="3.1.-.-" evidence="8"/>
<organism evidence="10 11">
    <name type="scientific">Ideonella aquatica</name>
    <dbReference type="NCBI Taxonomy" id="2824119"/>
    <lineage>
        <taxon>Bacteria</taxon>
        <taxon>Pseudomonadati</taxon>
        <taxon>Pseudomonadota</taxon>
        <taxon>Betaproteobacteria</taxon>
        <taxon>Burkholderiales</taxon>
        <taxon>Sphaerotilaceae</taxon>
        <taxon>Ideonella</taxon>
    </lineage>
</organism>
<dbReference type="PANTHER" id="PTHR33653">
    <property type="entry name" value="RIBONUCLEASE VAPC2"/>
    <property type="match status" value="1"/>
</dbReference>
<feature type="binding site" evidence="8">
    <location>
        <position position="102"/>
    </location>
    <ligand>
        <name>Mg(2+)</name>
        <dbReference type="ChEBI" id="CHEBI:18420"/>
    </ligand>
</feature>